<organism evidence="6 7">
    <name type="scientific">Pseudodesulfovibrio nedwellii</name>
    <dbReference type="NCBI Taxonomy" id="2973072"/>
    <lineage>
        <taxon>Bacteria</taxon>
        <taxon>Pseudomonadati</taxon>
        <taxon>Thermodesulfobacteriota</taxon>
        <taxon>Desulfovibrionia</taxon>
        <taxon>Desulfovibrionales</taxon>
        <taxon>Desulfovibrionaceae</taxon>
    </lineage>
</organism>
<keyword evidence="7" id="KW-1185">Reference proteome</keyword>
<name>A0ABN6S6Q3_9BACT</name>
<proteinExistence type="predicted"/>
<protein>
    <submittedName>
        <fullName evidence="6">Thiol reductase thioredoxin</fullName>
    </submittedName>
</protein>
<accession>A0ABN6S6Q3</accession>
<dbReference type="PANTHER" id="PTHR45663">
    <property type="entry name" value="GEO12009P1"/>
    <property type="match status" value="1"/>
</dbReference>
<evidence type="ECO:0000259" key="5">
    <source>
        <dbReference type="PROSITE" id="PS51352"/>
    </source>
</evidence>
<dbReference type="PROSITE" id="PS00194">
    <property type="entry name" value="THIOREDOXIN_1"/>
    <property type="match status" value="1"/>
</dbReference>
<dbReference type="CDD" id="cd02947">
    <property type="entry name" value="TRX_family"/>
    <property type="match status" value="1"/>
</dbReference>
<evidence type="ECO:0000313" key="6">
    <source>
        <dbReference type="EMBL" id="BDQ37818.1"/>
    </source>
</evidence>
<dbReference type="PROSITE" id="PS51352">
    <property type="entry name" value="THIOREDOXIN_2"/>
    <property type="match status" value="1"/>
</dbReference>
<dbReference type="Gene3D" id="2.30.30.380">
    <property type="entry name" value="Zn-finger domain of Sec23/24"/>
    <property type="match status" value="1"/>
</dbReference>
<reference evidence="6 7" key="1">
    <citation type="submission" date="2022-08" db="EMBL/GenBank/DDBJ databases">
        <title>Genome Sequence of the sulphate-reducing bacterium, Pseudodesulfovibrio sp. SYK.</title>
        <authorList>
            <person name="Kondo R."/>
            <person name="Kataoka T."/>
        </authorList>
    </citation>
    <scope>NUCLEOTIDE SEQUENCE [LARGE SCALE GENOMIC DNA]</scope>
    <source>
        <strain evidence="6 7">SYK</strain>
    </source>
</reference>
<keyword evidence="2" id="KW-0249">Electron transport</keyword>
<dbReference type="SUPFAM" id="SSF52833">
    <property type="entry name" value="Thioredoxin-like"/>
    <property type="match status" value="1"/>
</dbReference>
<dbReference type="Pfam" id="PF00085">
    <property type="entry name" value="Thioredoxin"/>
    <property type="match status" value="1"/>
</dbReference>
<keyword evidence="4" id="KW-0676">Redox-active center</keyword>
<dbReference type="Proteomes" id="UP001317742">
    <property type="component" value="Chromosome"/>
</dbReference>
<evidence type="ECO:0000256" key="3">
    <source>
        <dbReference type="ARBA" id="ARBA00023157"/>
    </source>
</evidence>
<gene>
    <name evidence="6" type="primary">trx_2</name>
    <name evidence="6" type="ORF">SYK_21780</name>
</gene>
<feature type="domain" description="Thioredoxin" evidence="5">
    <location>
        <begin position="34"/>
        <end position="145"/>
    </location>
</feature>
<dbReference type="RefSeq" id="WP_281760335.1">
    <property type="nucleotide sequence ID" value="NZ_AP026709.1"/>
</dbReference>
<sequence length="145" mass="15931">MTTDTKLIVCPACRALNRVHTGREAEAVCGKCKTKVFEATPLELVGPTFDRHITKNDVPVLVDFYSPTCGPCLMMGPQFDDAAKRLHPKARLAKLDTTADQAIAARFNVMAVPTLILFKEGREIARQQGAMNTQDIENWVNSSIG</sequence>
<evidence type="ECO:0000256" key="4">
    <source>
        <dbReference type="ARBA" id="ARBA00023284"/>
    </source>
</evidence>
<evidence type="ECO:0000256" key="1">
    <source>
        <dbReference type="ARBA" id="ARBA00022448"/>
    </source>
</evidence>
<dbReference type="InterPro" id="IPR036249">
    <property type="entry name" value="Thioredoxin-like_sf"/>
</dbReference>
<dbReference type="Gene3D" id="3.40.30.10">
    <property type="entry name" value="Glutaredoxin"/>
    <property type="match status" value="1"/>
</dbReference>
<evidence type="ECO:0000256" key="2">
    <source>
        <dbReference type="ARBA" id="ARBA00022982"/>
    </source>
</evidence>
<evidence type="ECO:0000313" key="7">
    <source>
        <dbReference type="Proteomes" id="UP001317742"/>
    </source>
</evidence>
<dbReference type="InterPro" id="IPR017937">
    <property type="entry name" value="Thioredoxin_CS"/>
</dbReference>
<dbReference type="PANTHER" id="PTHR45663:SF11">
    <property type="entry name" value="GEO12009P1"/>
    <property type="match status" value="1"/>
</dbReference>
<dbReference type="InterPro" id="IPR013766">
    <property type="entry name" value="Thioredoxin_domain"/>
</dbReference>
<dbReference type="EMBL" id="AP026709">
    <property type="protein sequence ID" value="BDQ37818.1"/>
    <property type="molecule type" value="Genomic_DNA"/>
</dbReference>
<keyword evidence="3" id="KW-1015">Disulfide bond</keyword>
<keyword evidence="1" id="KW-0813">Transport</keyword>